<protein>
    <submittedName>
        <fullName evidence="1">Uncharacterized protein</fullName>
    </submittedName>
</protein>
<dbReference type="EMBL" id="BDGG01000001">
    <property type="protein sequence ID" value="GAU90623.1"/>
    <property type="molecule type" value="Genomic_DNA"/>
</dbReference>
<evidence type="ECO:0000313" key="1">
    <source>
        <dbReference type="EMBL" id="GAU90623.1"/>
    </source>
</evidence>
<name>A0A1D1UW60_RAMVA</name>
<proteinExistence type="predicted"/>
<sequence length="156" mass="17609">MAIIAHLARWDLHRPVRQAAAIMTCSKTRSIPVELEKERLALLRSHHEANWWAACHVFITAGRFDLEVVKEIFAQLFDIKSSNEAKQAQLVELMSKIPKDTPLFLDELCSRLNSASASQRSLASIQPPRFADETLRSLGALSKDFKSHEYALPEAN</sequence>
<organism evidence="1 2">
    <name type="scientific">Ramazzottius varieornatus</name>
    <name type="common">Water bear</name>
    <name type="synonym">Tardigrade</name>
    <dbReference type="NCBI Taxonomy" id="947166"/>
    <lineage>
        <taxon>Eukaryota</taxon>
        <taxon>Metazoa</taxon>
        <taxon>Ecdysozoa</taxon>
        <taxon>Tardigrada</taxon>
        <taxon>Eutardigrada</taxon>
        <taxon>Parachela</taxon>
        <taxon>Hypsibioidea</taxon>
        <taxon>Ramazzottiidae</taxon>
        <taxon>Ramazzottius</taxon>
    </lineage>
</organism>
<gene>
    <name evidence="1" type="primary">RvY_03016</name>
    <name evidence="1" type="synonym">RvY_03016.1</name>
    <name evidence="1" type="ORF">RvY_03016-1</name>
</gene>
<dbReference type="Proteomes" id="UP000186922">
    <property type="component" value="Unassembled WGS sequence"/>
</dbReference>
<reference evidence="1 2" key="1">
    <citation type="journal article" date="2016" name="Nat. Commun.">
        <title>Extremotolerant tardigrade genome and improved radiotolerance of human cultured cells by tardigrade-unique protein.</title>
        <authorList>
            <person name="Hashimoto T."/>
            <person name="Horikawa D.D."/>
            <person name="Saito Y."/>
            <person name="Kuwahara H."/>
            <person name="Kozuka-Hata H."/>
            <person name="Shin-I T."/>
            <person name="Minakuchi Y."/>
            <person name="Ohishi K."/>
            <person name="Motoyama A."/>
            <person name="Aizu T."/>
            <person name="Enomoto A."/>
            <person name="Kondo K."/>
            <person name="Tanaka S."/>
            <person name="Hara Y."/>
            <person name="Koshikawa S."/>
            <person name="Sagara H."/>
            <person name="Miura T."/>
            <person name="Yokobori S."/>
            <person name="Miyagawa K."/>
            <person name="Suzuki Y."/>
            <person name="Kubo T."/>
            <person name="Oyama M."/>
            <person name="Kohara Y."/>
            <person name="Fujiyama A."/>
            <person name="Arakawa K."/>
            <person name="Katayama T."/>
            <person name="Toyoda A."/>
            <person name="Kunieda T."/>
        </authorList>
    </citation>
    <scope>NUCLEOTIDE SEQUENCE [LARGE SCALE GENOMIC DNA]</scope>
    <source>
        <strain evidence="1 2">YOKOZUNA-1</strain>
    </source>
</reference>
<dbReference type="AlphaFoldDB" id="A0A1D1UW60"/>
<accession>A0A1D1UW60</accession>
<keyword evidence="2" id="KW-1185">Reference proteome</keyword>
<evidence type="ECO:0000313" key="2">
    <source>
        <dbReference type="Proteomes" id="UP000186922"/>
    </source>
</evidence>
<comment type="caution">
    <text evidence="1">The sequence shown here is derived from an EMBL/GenBank/DDBJ whole genome shotgun (WGS) entry which is preliminary data.</text>
</comment>